<feature type="transmembrane region" description="Helical" evidence="1">
    <location>
        <begin position="154"/>
        <end position="171"/>
    </location>
</feature>
<proteinExistence type="predicted"/>
<keyword evidence="1" id="KW-0812">Transmembrane</keyword>
<dbReference type="AlphaFoldDB" id="A0A2S6GEG3"/>
<feature type="transmembrane region" description="Helical" evidence="1">
    <location>
        <begin position="232"/>
        <end position="255"/>
    </location>
</feature>
<feature type="transmembrane region" description="Helical" evidence="1">
    <location>
        <begin position="78"/>
        <end position="100"/>
    </location>
</feature>
<feature type="transmembrane region" description="Helical" evidence="1">
    <location>
        <begin position="53"/>
        <end position="71"/>
    </location>
</feature>
<dbReference type="OrthoDB" id="343560at2"/>
<feature type="transmembrane region" description="Helical" evidence="1">
    <location>
        <begin position="120"/>
        <end position="142"/>
    </location>
</feature>
<dbReference type="RefSeq" id="WP_104482570.1">
    <property type="nucleotide sequence ID" value="NZ_CP154825.1"/>
</dbReference>
<keyword evidence="1" id="KW-0472">Membrane</keyword>
<feature type="transmembrane region" description="Helical" evidence="1">
    <location>
        <begin position="201"/>
        <end position="220"/>
    </location>
</feature>
<accession>A0A2S6GEG3</accession>
<dbReference type="EMBL" id="PTIX01000026">
    <property type="protein sequence ID" value="PPK63614.1"/>
    <property type="molecule type" value="Genomic_DNA"/>
</dbReference>
<evidence type="ECO:0000313" key="3">
    <source>
        <dbReference type="Proteomes" id="UP000239203"/>
    </source>
</evidence>
<dbReference type="Proteomes" id="UP000239203">
    <property type="component" value="Unassembled WGS sequence"/>
</dbReference>
<sequence>MVRQVWAAMRPAGAAQWLLWCCGTLLLASAGFHGVVALVDGGPWVGPVTWRKPVVFAVSFGAFCWSAVWVLRHLPKRVWRGALAGLLGLSSVLEVGVITTQRWRGVPSHFNAATEFDDNMFSVMGMTVVLIVLGMVLLAVWTAVDFRGPGHARIAALVGLGGLLVAGYIGSDLIAEGDAVVAATGHVPYDLTFGADGAAKFAHAAGIHGIQVLGVLAILLDGSAVAARKRTGVVAVAAIGYTAAFTSITLTAYAGRAWTDPVLPLAVLGVAGVALIGYAYLRALPRAEPGERAGRGPVRSGEVVG</sequence>
<organism evidence="2 3">
    <name type="scientific">Actinokineospora auranticolor</name>
    <dbReference type="NCBI Taxonomy" id="155976"/>
    <lineage>
        <taxon>Bacteria</taxon>
        <taxon>Bacillati</taxon>
        <taxon>Actinomycetota</taxon>
        <taxon>Actinomycetes</taxon>
        <taxon>Pseudonocardiales</taxon>
        <taxon>Pseudonocardiaceae</taxon>
        <taxon>Actinokineospora</taxon>
    </lineage>
</organism>
<protein>
    <submittedName>
        <fullName evidence="2">Uncharacterized protein</fullName>
    </submittedName>
</protein>
<keyword evidence="3" id="KW-1185">Reference proteome</keyword>
<comment type="caution">
    <text evidence="2">The sequence shown here is derived from an EMBL/GenBank/DDBJ whole genome shotgun (WGS) entry which is preliminary data.</text>
</comment>
<keyword evidence="1" id="KW-1133">Transmembrane helix</keyword>
<evidence type="ECO:0000256" key="1">
    <source>
        <dbReference type="SAM" id="Phobius"/>
    </source>
</evidence>
<feature type="transmembrane region" description="Helical" evidence="1">
    <location>
        <begin position="261"/>
        <end position="281"/>
    </location>
</feature>
<gene>
    <name evidence="2" type="ORF">CLV40_12621</name>
</gene>
<name>A0A2S6GEG3_9PSEU</name>
<reference evidence="2 3" key="1">
    <citation type="submission" date="2018-02" db="EMBL/GenBank/DDBJ databases">
        <title>Genomic Encyclopedia of Archaeal and Bacterial Type Strains, Phase II (KMG-II): from individual species to whole genera.</title>
        <authorList>
            <person name="Goeker M."/>
        </authorList>
    </citation>
    <scope>NUCLEOTIDE SEQUENCE [LARGE SCALE GENOMIC DNA]</scope>
    <source>
        <strain evidence="2 3">YU 961-1</strain>
    </source>
</reference>
<evidence type="ECO:0000313" key="2">
    <source>
        <dbReference type="EMBL" id="PPK63614.1"/>
    </source>
</evidence>